<dbReference type="Proteomes" id="UP000494106">
    <property type="component" value="Unassembled WGS sequence"/>
</dbReference>
<protein>
    <submittedName>
        <fullName evidence="1">Uncharacterized protein</fullName>
    </submittedName>
</protein>
<evidence type="ECO:0000313" key="1">
    <source>
        <dbReference type="EMBL" id="CAB3231270.1"/>
    </source>
</evidence>
<comment type="caution">
    <text evidence="1">The sequence shown here is derived from an EMBL/GenBank/DDBJ whole genome shotgun (WGS) entry which is preliminary data.</text>
</comment>
<sequence length="28" mass="3436">TRLLGCPLFHKRKETRRNQKFSDVIRHV</sequence>
<feature type="non-terminal residue" evidence="1">
    <location>
        <position position="1"/>
    </location>
</feature>
<dbReference type="AlphaFoldDB" id="A0A8S0ZE65"/>
<dbReference type="EMBL" id="CADEBC010000438">
    <property type="protein sequence ID" value="CAB3231270.1"/>
    <property type="molecule type" value="Genomic_DNA"/>
</dbReference>
<reference evidence="1 2" key="1">
    <citation type="submission" date="2020-04" db="EMBL/GenBank/DDBJ databases">
        <authorList>
            <person name="Wallbank WR R."/>
            <person name="Pardo Diaz C."/>
            <person name="Kozak K."/>
            <person name="Martin S."/>
            <person name="Jiggins C."/>
            <person name="Moest M."/>
            <person name="Warren A I."/>
            <person name="Byers J.R.P. K."/>
            <person name="Montejo-Kovacevich G."/>
            <person name="Yen C E."/>
        </authorList>
    </citation>
    <scope>NUCLEOTIDE SEQUENCE [LARGE SCALE GENOMIC DNA]</scope>
</reference>
<evidence type="ECO:0000313" key="2">
    <source>
        <dbReference type="Proteomes" id="UP000494106"/>
    </source>
</evidence>
<organism evidence="1 2">
    <name type="scientific">Arctia plantaginis</name>
    <name type="common">Wood tiger moth</name>
    <name type="synonym">Phalaena plantaginis</name>
    <dbReference type="NCBI Taxonomy" id="874455"/>
    <lineage>
        <taxon>Eukaryota</taxon>
        <taxon>Metazoa</taxon>
        <taxon>Ecdysozoa</taxon>
        <taxon>Arthropoda</taxon>
        <taxon>Hexapoda</taxon>
        <taxon>Insecta</taxon>
        <taxon>Pterygota</taxon>
        <taxon>Neoptera</taxon>
        <taxon>Endopterygota</taxon>
        <taxon>Lepidoptera</taxon>
        <taxon>Glossata</taxon>
        <taxon>Ditrysia</taxon>
        <taxon>Noctuoidea</taxon>
        <taxon>Erebidae</taxon>
        <taxon>Arctiinae</taxon>
        <taxon>Arctia</taxon>
    </lineage>
</organism>
<name>A0A8S0ZE65_ARCPL</name>
<keyword evidence="2" id="KW-1185">Reference proteome</keyword>
<proteinExistence type="predicted"/>
<accession>A0A8S0ZE65</accession>
<gene>
    <name evidence="1" type="ORF">APLA_LOCUS4412</name>
</gene>